<dbReference type="PANTHER" id="PTHR30163:SF8">
    <property type="entry name" value="LYTIC MUREIN TRANSGLYCOSYLASE"/>
    <property type="match status" value="1"/>
</dbReference>
<dbReference type="RefSeq" id="WP_370719320.1">
    <property type="nucleotide sequence ID" value="NZ_JBGGTQ010000005.1"/>
</dbReference>
<comment type="caution">
    <text evidence="3">The sequence shown here is derived from an EMBL/GenBank/DDBJ whole genome shotgun (WGS) entry which is preliminary data.</text>
</comment>
<keyword evidence="3" id="KW-0808">Transferase</keyword>
<dbReference type="GO" id="GO:0016757">
    <property type="term" value="F:glycosyltransferase activity"/>
    <property type="evidence" value="ECO:0007669"/>
    <property type="project" value="UniProtKB-KW"/>
</dbReference>
<dbReference type="SUPFAM" id="SSF53955">
    <property type="entry name" value="Lysozyme-like"/>
    <property type="match status" value="1"/>
</dbReference>
<reference evidence="3 4" key="1">
    <citation type="submission" date="2024-07" db="EMBL/GenBank/DDBJ databases">
        <authorList>
            <person name="Thanompreechachai J."/>
            <person name="Duangmal K."/>
        </authorList>
    </citation>
    <scope>NUCLEOTIDE SEQUENCE [LARGE SCALE GENOMIC DNA]</scope>
    <source>
        <strain evidence="3 4">TBRC 1896</strain>
    </source>
</reference>
<gene>
    <name evidence="3" type="ORF">AB2L28_12700</name>
</gene>
<keyword evidence="3" id="KW-0328">Glycosyltransferase</keyword>
<accession>A0ABV4I5X7</accession>
<dbReference type="InterPro" id="IPR023346">
    <property type="entry name" value="Lysozyme-like_dom_sf"/>
</dbReference>
<feature type="chain" id="PRO_5046869329" evidence="1">
    <location>
        <begin position="43"/>
        <end position="387"/>
    </location>
</feature>
<proteinExistence type="predicted"/>
<dbReference type="InterPro" id="IPR031304">
    <property type="entry name" value="SLT_2"/>
</dbReference>
<evidence type="ECO:0000313" key="4">
    <source>
        <dbReference type="Proteomes" id="UP001566476"/>
    </source>
</evidence>
<keyword evidence="4" id="KW-1185">Reference proteome</keyword>
<organism evidence="3 4">
    <name type="scientific">Kineococcus mangrovi</name>
    <dbReference type="NCBI Taxonomy" id="1660183"/>
    <lineage>
        <taxon>Bacteria</taxon>
        <taxon>Bacillati</taxon>
        <taxon>Actinomycetota</taxon>
        <taxon>Actinomycetes</taxon>
        <taxon>Kineosporiales</taxon>
        <taxon>Kineosporiaceae</taxon>
        <taxon>Kineococcus</taxon>
    </lineage>
</organism>
<evidence type="ECO:0000259" key="2">
    <source>
        <dbReference type="Pfam" id="PF13406"/>
    </source>
</evidence>
<dbReference type="EMBL" id="JBGGTQ010000005">
    <property type="protein sequence ID" value="MEZ0493093.1"/>
    <property type="molecule type" value="Genomic_DNA"/>
</dbReference>
<sequence length="387" mass="37679">MSTRARGHRTSAPTTARRTGLALALAATVTASGLLTAAPASADPGRTAAQARADAAAAASAAQAAVVAVARAQEELARSTSAVGVAVGASVRAQVEADRSAAAARRERAAATARVRAIYMDGALGSGAVGARRGLALLTSAVSGGDPAVAERAFSSVRRGDRALVAQREAGAAAAGRQAQEAQSGASAAVASLGDVAVRVGRAEEALGVARARVEALAGEAAQLQAAEDAAAALAAAQAAAAALEVAVSGRAAGVHARGVPADYADLYVRAAATCAGMRPALLAAVGQVESGHGVSTGPSAAGAVGPMQFMPATFAAYGVDGDGDGDVEAGDPADAVFSAAGYLCANGAGGGREAEAAAVFRYNHADWYVQLVQRVADELAAQGFGG</sequence>
<dbReference type="Gene3D" id="1.10.530.10">
    <property type="match status" value="1"/>
</dbReference>
<protein>
    <submittedName>
        <fullName evidence="3">Lytic murein transglycosylase</fullName>
        <ecNumber evidence="3">2.4.-.-</ecNumber>
    </submittedName>
</protein>
<dbReference type="PROSITE" id="PS51318">
    <property type="entry name" value="TAT"/>
    <property type="match status" value="1"/>
</dbReference>
<dbReference type="Pfam" id="PF13406">
    <property type="entry name" value="SLT_2"/>
    <property type="match status" value="1"/>
</dbReference>
<dbReference type="CDD" id="cd13399">
    <property type="entry name" value="Slt35-like"/>
    <property type="match status" value="1"/>
</dbReference>
<evidence type="ECO:0000313" key="3">
    <source>
        <dbReference type="EMBL" id="MEZ0493093.1"/>
    </source>
</evidence>
<dbReference type="InterPro" id="IPR043426">
    <property type="entry name" value="MltB-like"/>
</dbReference>
<evidence type="ECO:0000256" key="1">
    <source>
        <dbReference type="SAM" id="SignalP"/>
    </source>
</evidence>
<dbReference type="Proteomes" id="UP001566476">
    <property type="component" value="Unassembled WGS sequence"/>
</dbReference>
<dbReference type="EC" id="2.4.-.-" evidence="3"/>
<name>A0ABV4I5X7_9ACTN</name>
<feature type="domain" description="Transglycosylase SLT" evidence="2">
    <location>
        <begin position="299"/>
        <end position="348"/>
    </location>
</feature>
<dbReference type="InterPro" id="IPR006311">
    <property type="entry name" value="TAT_signal"/>
</dbReference>
<feature type="signal peptide" evidence="1">
    <location>
        <begin position="1"/>
        <end position="42"/>
    </location>
</feature>
<keyword evidence="1" id="KW-0732">Signal</keyword>
<dbReference type="PANTHER" id="PTHR30163">
    <property type="entry name" value="MEMBRANE-BOUND LYTIC MUREIN TRANSGLYCOSYLASE B"/>
    <property type="match status" value="1"/>
</dbReference>